<accession>A0A1V3XCS2</accession>
<reference evidence="3 4" key="1">
    <citation type="submission" date="2017-02" db="EMBL/GenBank/DDBJ databases">
        <title>Complete genome sequences of Mycobacterium kansasii strains isolated from rhesus macaques.</title>
        <authorList>
            <person name="Panda A."/>
            <person name="Nagaraj S."/>
            <person name="Zhao X."/>
            <person name="Tettelin H."/>
            <person name="Detolla L.J."/>
        </authorList>
    </citation>
    <scope>NUCLEOTIDE SEQUENCE [LARGE SCALE GENOMIC DNA]</scope>
    <source>
        <strain evidence="2 3">11-3469</strain>
        <strain evidence="1 4">11-3813</strain>
    </source>
</reference>
<protein>
    <submittedName>
        <fullName evidence="2">Uncharacterized protein</fullName>
    </submittedName>
</protein>
<evidence type="ECO:0000313" key="3">
    <source>
        <dbReference type="Proteomes" id="UP000188532"/>
    </source>
</evidence>
<dbReference type="Proteomes" id="UP000189229">
    <property type="component" value="Unassembled WGS sequence"/>
</dbReference>
<gene>
    <name evidence="2" type="ORF">BZL29_2986</name>
    <name evidence="1" type="ORF">BZL30_7624</name>
</gene>
<proteinExistence type="predicted"/>
<organism evidence="2 3">
    <name type="scientific">Mycobacterium kansasii</name>
    <dbReference type="NCBI Taxonomy" id="1768"/>
    <lineage>
        <taxon>Bacteria</taxon>
        <taxon>Bacillati</taxon>
        <taxon>Actinomycetota</taxon>
        <taxon>Actinomycetes</taxon>
        <taxon>Mycobacteriales</taxon>
        <taxon>Mycobacteriaceae</taxon>
        <taxon>Mycobacterium</taxon>
    </lineage>
</organism>
<dbReference type="EMBL" id="MVBM01000008">
    <property type="protein sequence ID" value="OOK67606.1"/>
    <property type="molecule type" value="Genomic_DNA"/>
</dbReference>
<name>A0A1V3XCS2_MYCKA</name>
<evidence type="ECO:0000313" key="1">
    <source>
        <dbReference type="EMBL" id="OOK67606.1"/>
    </source>
</evidence>
<dbReference type="AlphaFoldDB" id="A0A1V3XCS2"/>
<comment type="caution">
    <text evidence="2">The sequence shown here is derived from an EMBL/GenBank/DDBJ whole genome shotgun (WGS) entry which is preliminary data.</text>
</comment>
<evidence type="ECO:0000313" key="4">
    <source>
        <dbReference type="Proteomes" id="UP000189229"/>
    </source>
</evidence>
<dbReference type="EMBL" id="MVBN01000003">
    <property type="protein sequence ID" value="OOK77034.1"/>
    <property type="molecule type" value="Genomic_DNA"/>
</dbReference>
<evidence type="ECO:0000313" key="2">
    <source>
        <dbReference type="EMBL" id="OOK77034.1"/>
    </source>
</evidence>
<sequence length="49" mass="5513">MVHDIFTAKVGIDDVLSRDRLFQETSVKDITFYCRCAEVGQVVQALVVP</sequence>
<dbReference type="Proteomes" id="UP000188532">
    <property type="component" value="Unassembled WGS sequence"/>
</dbReference>